<evidence type="ECO:0000313" key="3">
    <source>
        <dbReference type="Proteomes" id="UP000038802"/>
    </source>
</evidence>
<dbReference type="AlphaFoldDB" id="A0A0U0QL17"/>
<evidence type="ECO:0000313" key="2">
    <source>
        <dbReference type="EMBL" id="COV05363.1"/>
    </source>
</evidence>
<reference evidence="3" key="1">
    <citation type="submission" date="2015-03" db="EMBL/GenBank/DDBJ databases">
        <authorList>
            <consortium name="Pathogen Informatics"/>
        </authorList>
    </citation>
    <scope>NUCLEOTIDE SEQUENCE [LARGE SCALE GENOMIC DNA]</scope>
    <source>
        <strain evidence="3">K00500041</strain>
    </source>
</reference>
<dbReference type="Proteomes" id="UP000038802">
    <property type="component" value="Unassembled WGS sequence"/>
</dbReference>
<name>A0A0U0QL17_MYCTX</name>
<gene>
    <name evidence="2" type="ORF">ERS007703_00396</name>
</gene>
<dbReference type="EMBL" id="CSAE01000023">
    <property type="protein sequence ID" value="COV05363.1"/>
    <property type="molecule type" value="Genomic_DNA"/>
</dbReference>
<organism evidence="2 3">
    <name type="scientific">Mycobacterium tuberculosis</name>
    <dbReference type="NCBI Taxonomy" id="1773"/>
    <lineage>
        <taxon>Bacteria</taxon>
        <taxon>Bacillati</taxon>
        <taxon>Actinomycetota</taxon>
        <taxon>Actinomycetes</taxon>
        <taxon>Mycobacteriales</taxon>
        <taxon>Mycobacteriaceae</taxon>
        <taxon>Mycobacterium</taxon>
        <taxon>Mycobacterium tuberculosis complex</taxon>
    </lineage>
</organism>
<protein>
    <submittedName>
        <fullName evidence="2">Uncharacterized protein</fullName>
    </submittedName>
</protein>
<proteinExistence type="predicted"/>
<accession>A0A0U0QL17</accession>
<feature type="region of interest" description="Disordered" evidence="1">
    <location>
        <begin position="125"/>
        <end position="155"/>
    </location>
</feature>
<evidence type="ECO:0000256" key="1">
    <source>
        <dbReference type="SAM" id="MobiDB-lite"/>
    </source>
</evidence>
<sequence length="155" mass="16897">MPSRRWNRAMRLKNPRLVLQHRRLVDLVNHSARRPVQAVGPSVQSGSEDHHLPDTCVDGGTEVLVEEVGAHRLVVAGNPMHASAELITVEPGQIGVGQPCPGGTRRRHQHLGELVTDQRIGRGRFHGTCRRDPQRGGANAFGDRPGIASGPSRGW</sequence>